<accession>A0A915YD75</accession>
<dbReference type="AlphaFoldDB" id="A0A915YD75"/>
<evidence type="ECO:0000313" key="3">
    <source>
        <dbReference type="EMBL" id="BDS10934.1"/>
    </source>
</evidence>
<dbReference type="KEGG" id="aup:AsAng_0016440"/>
<name>A0A915YD75_9BACT</name>
<evidence type="ECO:0000256" key="1">
    <source>
        <dbReference type="SAM" id="Coils"/>
    </source>
</evidence>
<dbReference type="Proteomes" id="UP001060919">
    <property type="component" value="Chromosome"/>
</dbReference>
<protein>
    <submittedName>
        <fullName evidence="3">Uncharacterized protein</fullName>
    </submittedName>
</protein>
<dbReference type="RefSeq" id="WP_264792167.1">
    <property type="nucleotide sequence ID" value="NZ_AP026867.1"/>
</dbReference>
<dbReference type="EMBL" id="AP026867">
    <property type="protein sequence ID" value="BDS10934.1"/>
    <property type="molecule type" value="Genomic_DNA"/>
</dbReference>
<proteinExistence type="predicted"/>
<organism evidence="3 4">
    <name type="scientific">Aureispira anguillae</name>
    <dbReference type="NCBI Taxonomy" id="2864201"/>
    <lineage>
        <taxon>Bacteria</taxon>
        <taxon>Pseudomonadati</taxon>
        <taxon>Bacteroidota</taxon>
        <taxon>Saprospiria</taxon>
        <taxon>Saprospirales</taxon>
        <taxon>Saprospiraceae</taxon>
        <taxon>Aureispira</taxon>
    </lineage>
</organism>
<keyword evidence="1" id="KW-0175">Coiled coil</keyword>
<feature type="region of interest" description="Disordered" evidence="2">
    <location>
        <begin position="310"/>
        <end position="345"/>
    </location>
</feature>
<evidence type="ECO:0000256" key="2">
    <source>
        <dbReference type="SAM" id="MobiDB-lite"/>
    </source>
</evidence>
<evidence type="ECO:0000313" key="4">
    <source>
        <dbReference type="Proteomes" id="UP001060919"/>
    </source>
</evidence>
<reference evidence="3" key="1">
    <citation type="submission" date="2022-09" db="EMBL/GenBank/DDBJ databases">
        <title>Aureispira anguillicida sp. nov., isolated from Leptocephalus of Japanese eel Anguilla japonica.</title>
        <authorList>
            <person name="Yuasa K."/>
            <person name="Mekata T."/>
            <person name="Ikunari K."/>
        </authorList>
    </citation>
    <scope>NUCLEOTIDE SEQUENCE</scope>
    <source>
        <strain evidence="3">EL160426</strain>
    </source>
</reference>
<feature type="coiled-coil region" evidence="1">
    <location>
        <begin position="455"/>
        <end position="493"/>
    </location>
</feature>
<sequence length="545" mass="64076">MNKKKQAKNVYAEDIKGKPIHVDQAESGRKGYHCLGCGKEMEARKSKINSRASYFAHVPINVQIQTGRECTYSDETYRHKLAKETLQRIKKIKVPNLYKYPPAGLIGKINKLANSKYIEAFEVKNEIQFYENEEGVIQYGRNLGFKEEGNKHLLIRPDVTFFNEYNIPILFIEIVATHKVDSSKLSKLKRLGIDTIQVSIPKGSPGEIEETFHKTNRTEWLFNYEQETTPYLFIPQGSNQGVSPNNEFQRKLFEQYESYECKKAQLSNLIRTIKKCLGSESYKSTERGINSELFRVKENTEKHHRRLEDIREKASDRANKRTQSERERIKSEESNFETRREQFQQKTNDLGKRYQYKKSELINEEEQLARQLTNARNEFRASCEEEIERIEEQIEQLGGTPISFRNEIDRLGLEERTITENISSQIQRIKDEEDTIDRRRKNLGEIYKQTGDGIKDRIREKEKDFESRINSSREQLTKRAEGYRERISKAVEDRNGEGDYPINQRIKNVLHKRGILGSIRDNEEEIKRLNIIKRILESGDFKKWI</sequence>
<keyword evidence="4" id="KW-1185">Reference proteome</keyword>
<gene>
    <name evidence="3" type="ORF">AsAng_0016440</name>
</gene>